<comment type="caution">
    <text evidence="1">The sequence shown here is derived from an EMBL/GenBank/DDBJ whole genome shotgun (WGS) entry which is preliminary data.</text>
</comment>
<proteinExistence type="predicted"/>
<reference evidence="1" key="1">
    <citation type="journal article" date="2014" name="Front. Microbiol.">
        <title>High frequency of phylogenetically diverse reductive dehalogenase-homologous genes in deep subseafloor sedimentary metagenomes.</title>
        <authorList>
            <person name="Kawai M."/>
            <person name="Futagami T."/>
            <person name="Toyoda A."/>
            <person name="Takaki Y."/>
            <person name="Nishi S."/>
            <person name="Hori S."/>
            <person name="Arai W."/>
            <person name="Tsubouchi T."/>
            <person name="Morono Y."/>
            <person name="Uchiyama I."/>
            <person name="Ito T."/>
            <person name="Fujiyama A."/>
            <person name="Inagaki F."/>
            <person name="Takami H."/>
        </authorList>
    </citation>
    <scope>NUCLEOTIDE SEQUENCE</scope>
    <source>
        <strain evidence="1">Expedition CK06-06</strain>
    </source>
</reference>
<organism evidence="1">
    <name type="scientific">marine sediment metagenome</name>
    <dbReference type="NCBI Taxonomy" id="412755"/>
    <lineage>
        <taxon>unclassified sequences</taxon>
        <taxon>metagenomes</taxon>
        <taxon>ecological metagenomes</taxon>
    </lineage>
</organism>
<protein>
    <submittedName>
        <fullName evidence="1">Uncharacterized protein</fullName>
    </submittedName>
</protein>
<name>X1CXA0_9ZZZZ</name>
<gene>
    <name evidence="1" type="ORF">S01H4_43271</name>
</gene>
<sequence length="66" mass="7689">MKNFRKLTLIVLALMFVLPSLVLTGSVSNTTNIDMTKNYTESYVHHDQIWIQSNEEFIAQADIEEW</sequence>
<dbReference type="AlphaFoldDB" id="X1CXA0"/>
<dbReference type="EMBL" id="BART01023853">
    <property type="protein sequence ID" value="GAG97557.1"/>
    <property type="molecule type" value="Genomic_DNA"/>
</dbReference>
<evidence type="ECO:0000313" key="1">
    <source>
        <dbReference type="EMBL" id="GAG97557.1"/>
    </source>
</evidence>
<feature type="non-terminal residue" evidence="1">
    <location>
        <position position="66"/>
    </location>
</feature>
<accession>X1CXA0</accession>